<dbReference type="AlphaFoldDB" id="A0A6N7LUC6"/>
<proteinExistence type="predicted"/>
<dbReference type="RefSeq" id="WP_153501251.1">
    <property type="nucleotide sequence ID" value="NZ_WIRE01000001.1"/>
</dbReference>
<gene>
    <name evidence="1" type="ORF">GFN93_11670</name>
</gene>
<keyword evidence="2" id="KW-1185">Reference proteome</keyword>
<dbReference type="EMBL" id="WIRE01000001">
    <property type="protein sequence ID" value="MQX53912.1"/>
    <property type="molecule type" value="Genomic_DNA"/>
</dbReference>
<reference evidence="1 2" key="1">
    <citation type="submission" date="2019-10" db="EMBL/GenBank/DDBJ databases">
        <title>Alcanivorax sp.PA15-N-34 draft genome sequence.</title>
        <authorList>
            <person name="Liao X."/>
            <person name="Shao Z."/>
        </authorList>
    </citation>
    <scope>NUCLEOTIDE SEQUENCE [LARGE SCALE GENOMIC DNA]</scope>
    <source>
        <strain evidence="1 2">PA15-N-34</strain>
    </source>
</reference>
<name>A0A6N7LUC6_9GAMM</name>
<evidence type="ECO:0000313" key="2">
    <source>
        <dbReference type="Proteomes" id="UP000469421"/>
    </source>
</evidence>
<dbReference type="Proteomes" id="UP000469421">
    <property type="component" value="Unassembled WGS sequence"/>
</dbReference>
<protein>
    <submittedName>
        <fullName evidence="1">Uncharacterized protein</fullName>
    </submittedName>
</protein>
<organism evidence="1 2">
    <name type="scientific">Alcanivorax sediminis</name>
    <dbReference type="NCBI Taxonomy" id="2663008"/>
    <lineage>
        <taxon>Bacteria</taxon>
        <taxon>Pseudomonadati</taxon>
        <taxon>Pseudomonadota</taxon>
        <taxon>Gammaproteobacteria</taxon>
        <taxon>Oceanospirillales</taxon>
        <taxon>Alcanivoracaceae</taxon>
        <taxon>Alcanivorax</taxon>
    </lineage>
</organism>
<sequence length="84" mass="9179">MLHLIGLKPGDKAGIDSFLALYQQDDICVFTDAGLLLASTFRPGGKAYRLVHPHITVASSELEEIDHSTLLELVANHGPCTSWY</sequence>
<comment type="caution">
    <text evidence="1">The sequence shown here is derived from an EMBL/GenBank/DDBJ whole genome shotgun (WGS) entry which is preliminary data.</text>
</comment>
<accession>A0A6N7LUC6</accession>
<evidence type="ECO:0000313" key="1">
    <source>
        <dbReference type="EMBL" id="MQX53912.1"/>
    </source>
</evidence>